<reference evidence="1 2" key="1">
    <citation type="submission" date="2018-05" db="EMBL/GenBank/DDBJ databases">
        <title>Chitinophaga sp. K3CV102501T nov., isolated from isolated from a monsoon evergreen broad-leaved forest soil.</title>
        <authorList>
            <person name="Lv Y."/>
        </authorList>
    </citation>
    <scope>NUCLEOTIDE SEQUENCE [LARGE SCALE GENOMIC DNA]</scope>
    <source>
        <strain evidence="1 2">GDMCC 1.1325</strain>
    </source>
</reference>
<evidence type="ECO:0000313" key="1">
    <source>
        <dbReference type="EMBL" id="RBL92761.1"/>
    </source>
</evidence>
<proteinExistence type="predicted"/>
<accession>A0A365Y3A3</accession>
<sequence>MSIPRPNLFKISTKELSQDAIITWLLQWANPEVRSEDKALHECGTALLRLLISNYPGLSEKNIERVEAGRQWEKIDIWAEIYFHNGEKLLLIIEDKVFAGEHADQLTRYKEYAEQWCKENDFGLICAFIKIGSEAQSVLKKIEDKGYNVFTRNKILECLKDHLHTDNNILEDFVLYIQGIEAAHESFRELPLNKWYDQSWIGFYQYVESQIKNVHWHYVNNPSGGFWNLHLTWKYWIDIPVYMQIEQGRLCYKVALCDDETGLGLKPKDMNLVQDHIHRCLVDFALKNNFNEIVRPNRYTNRGSYRTIGVIYHNDWSGDPENILDKELVINNLKRYIDFHDSFIDYLRRFNYKGIGLNLEGDVS</sequence>
<dbReference type="AlphaFoldDB" id="A0A365Y3A3"/>
<dbReference type="InterPro" id="IPR029470">
    <property type="entry name" value="PDDEXK_4"/>
</dbReference>
<evidence type="ECO:0000313" key="2">
    <source>
        <dbReference type="Proteomes" id="UP000253410"/>
    </source>
</evidence>
<keyword evidence="2" id="KW-1185">Reference proteome</keyword>
<dbReference type="RefSeq" id="WP_113615361.1">
    <property type="nucleotide sequence ID" value="NZ_QFFJ01000001.1"/>
</dbReference>
<dbReference type="Proteomes" id="UP000253410">
    <property type="component" value="Unassembled WGS sequence"/>
</dbReference>
<protein>
    <submittedName>
        <fullName evidence="1">Nuclease</fullName>
    </submittedName>
</protein>
<organism evidence="1 2">
    <name type="scientific">Chitinophaga flava</name>
    <dbReference type="NCBI Taxonomy" id="2259036"/>
    <lineage>
        <taxon>Bacteria</taxon>
        <taxon>Pseudomonadati</taxon>
        <taxon>Bacteroidota</taxon>
        <taxon>Chitinophagia</taxon>
        <taxon>Chitinophagales</taxon>
        <taxon>Chitinophagaceae</taxon>
        <taxon>Chitinophaga</taxon>
    </lineage>
</organism>
<comment type="caution">
    <text evidence="1">The sequence shown here is derived from an EMBL/GenBank/DDBJ whole genome shotgun (WGS) entry which is preliminary data.</text>
</comment>
<dbReference type="OrthoDB" id="6796607at2"/>
<dbReference type="Pfam" id="PF14281">
    <property type="entry name" value="PDDEXK_4"/>
    <property type="match status" value="1"/>
</dbReference>
<gene>
    <name evidence="1" type="ORF">DF182_09340</name>
</gene>
<name>A0A365Y3A3_9BACT</name>
<dbReference type="EMBL" id="QFFJ01000001">
    <property type="protein sequence ID" value="RBL92761.1"/>
    <property type="molecule type" value="Genomic_DNA"/>
</dbReference>